<proteinExistence type="predicted"/>
<dbReference type="InterPro" id="IPR000182">
    <property type="entry name" value="GNAT_dom"/>
</dbReference>
<comment type="caution">
    <text evidence="3">The sequence shown here is derived from an EMBL/GenBank/DDBJ whole genome shotgun (WGS) entry which is preliminary data.</text>
</comment>
<reference evidence="3" key="1">
    <citation type="submission" date="2023-02" db="EMBL/GenBank/DDBJ databases">
        <title>Enrichment on poylsaccharides allowed isolation of novel metabolic and taxonomic groups of Haloarchaea.</title>
        <authorList>
            <person name="Sorokin D.Y."/>
            <person name="Elcheninov A.G."/>
            <person name="Khizhniak T.V."/>
            <person name="Kolganova T.V."/>
            <person name="Kublanov I.V."/>
        </authorList>
    </citation>
    <scope>NUCLEOTIDE SEQUENCE</scope>
    <source>
        <strain evidence="2 4">HArc-curdl5-1</strain>
        <strain evidence="3">HArc-curdl7</strain>
    </source>
</reference>
<keyword evidence="4" id="KW-1185">Reference proteome</keyword>
<accession>A0AAE3IDJ3</accession>
<dbReference type="SUPFAM" id="SSF55729">
    <property type="entry name" value="Acyl-CoA N-acyltransferases (Nat)"/>
    <property type="match status" value="1"/>
</dbReference>
<name>A0AAE3IDJ3_9EURY</name>
<dbReference type="PANTHER" id="PTHR43441:SF11">
    <property type="entry name" value="RIBOSOMAL-PROTEIN-SERINE ACETYLTRANSFERASE"/>
    <property type="match status" value="1"/>
</dbReference>
<evidence type="ECO:0000259" key="1">
    <source>
        <dbReference type="PROSITE" id="PS51186"/>
    </source>
</evidence>
<sequence>MFSETIETDRLRLERLGPDTVDTLALYEHVNPSAPHIDEITRYLSWSPHASPKETHEFLTDARRAWDERESAQFVVRPREGEDGAGEIAGCAGLIPDWDRQIATLGVWFRKRFWGRGYSGERAGTLFELAFEDLDLEIVAVTHHVDNDNSRRAIERYVERFGGRKEGTIRNGNRYEEPVDVVRYSVSQAEYRDAVSE</sequence>
<gene>
    <name evidence="3" type="ORF">OB914_15055</name>
    <name evidence="2" type="ORF">OB916_14105</name>
</gene>
<dbReference type="InterPro" id="IPR051908">
    <property type="entry name" value="Ribosomal_N-acetyltransferase"/>
</dbReference>
<dbReference type="AlphaFoldDB" id="A0AAE3IDJ3"/>
<dbReference type="EMBL" id="JAOPKD010000023">
    <property type="protein sequence ID" value="MCU4728272.1"/>
    <property type="molecule type" value="Genomic_DNA"/>
</dbReference>
<organism evidence="3 5">
    <name type="scientific">Halapricum hydrolyticum</name>
    <dbReference type="NCBI Taxonomy" id="2979991"/>
    <lineage>
        <taxon>Archaea</taxon>
        <taxon>Methanobacteriati</taxon>
        <taxon>Methanobacteriota</taxon>
        <taxon>Stenosarchaea group</taxon>
        <taxon>Halobacteria</taxon>
        <taxon>Halobacteriales</taxon>
        <taxon>Haloarculaceae</taxon>
        <taxon>Halapricum</taxon>
    </lineage>
</organism>
<protein>
    <submittedName>
        <fullName evidence="3">GNAT family N-acetyltransferase</fullName>
    </submittedName>
</protein>
<dbReference type="InterPro" id="IPR016181">
    <property type="entry name" value="Acyl_CoA_acyltransferase"/>
</dbReference>
<dbReference type="EMBL" id="JAOPKC010000022">
    <property type="protein sequence ID" value="MCU4719181.1"/>
    <property type="molecule type" value="Genomic_DNA"/>
</dbReference>
<evidence type="ECO:0000313" key="4">
    <source>
        <dbReference type="Proteomes" id="UP001208186"/>
    </source>
</evidence>
<evidence type="ECO:0000313" key="3">
    <source>
        <dbReference type="EMBL" id="MCU4728272.1"/>
    </source>
</evidence>
<evidence type="ECO:0000313" key="5">
    <source>
        <dbReference type="Proteomes" id="UP001209746"/>
    </source>
</evidence>
<dbReference type="Gene3D" id="3.40.630.30">
    <property type="match status" value="1"/>
</dbReference>
<dbReference type="Proteomes" id="UP001208186">
    <property type="component" value="Unassembled WGS sequence"/>
</dbReference>
<dbReference type="PANTHER" id="PTHR43441">
    <property type="entry name" value="RIBOSOMAL-PROTEIN-SERINE ACETYLTRANSFERASE"/>
    <property type="match status" value="1"/>
</dbReference>
<dbReference type="Pfam" id="PF13302">
    <property type="entry name" value="Acetyltransf_3"/>
    <property type="match status" value="1"/>
</dbReference>
<dbReference type="GO" id="GO:0008999">
    <property type="term" value="F:protein-N-terminal-alanine acetyltransferase activity"/>
    <property type="evidence" value="ECO:0007669"/>
    <property type="project" value="TreeGrafter"/>
</dbReference>
<dbReference type="PROSITE" id="PS51186">
    <property type="entry name" value="GNAT"/>
    <property type="match status" value="1"/>
</dbReference>
<dbReference type="RefSeq" id="WP_315909931.1">
    <property type="nucleotide sequence ID" value="NZ_JAOPKC010000022.1"/>
</dbReference>
<dbReference type="GO" id="GO:0005737">
    <property type="term" value="C:cytoplasm"/>
    <property type="evidence" value="ECO:0007669"/>
    <property type="project" value="TreeGrafter"/>
</dbReference>
<feature type="domain" description="N-acetyltransferase" evidence="1">
    <location>
        <begin position="28"/>
        <end position="180"/>
    </location>
</feature>
<dbReference type="GO" id="GO:1990189">
    <property type="term" value="F:protein N-terminal-serine acetyltransferase activity"/>
    <property type="evidence" value="ECO:0007669"/>
    <property type="project" value="TreeGrafter"/>
</dbReference>
<evidence type="ECO:0000313" key="2">
    <source>
        <dbReference type="EMBL" id="MCU4719181.1"/>
    </source>
</evidence>
<dbReference type="Proteomes" id="UP001209746">
    <property type="component" value="Unassembled WGS sequence"/>
</dbReference>